<dbReference type="Pfam" id="PF00425">
    <property type="entry name" value="Chorismate_bind"/>
    <property type="match status" value="1"/>
</dbReference>
<dbReference type="PANTHER" id="PTHR47253">
    <property type="match status" value="1"/>
</dbReference>
<dbReference type="HAMAP" id="MF_01935">
    <property type="entry name" value="MenF"/>
    <property type="match status" value="1"/>
</dbReference>
<feature type="domain" description="Chorismate-utilising enzyme C-terminal" evidence="6">
    <location>
        <begin position="191"/>
        <end position="442"/>
    </location>
</feature>
<dbReference type="GO" id="GO:0008909">
    <property type="term" value="F:isochorismate synthase activity"/>
    <property type="evidence" value="ECO:0007669"/>
    <property type="project" value="UniProtKB-UniRule"/>
</dbReference>
<name>A0A2T3JPK3_9GAMM</name>
<gene>
    <name evidence="5" type="primary">menF</name>
    <name evidence="7" type="ORF">C9J12_03185</name>
</gene>
<dbReference type="OrthoDB" id="9806579at2"/>
<evidence type="ECO:0000313" key="8">
    <source>
        <dbReference type="Proteomes" id="UP000240987"/>
    </source>
</evidence>
<dbReference type="InterPro" id="IPR034681">
    <property type="entry name" value="MenF"/>
</dbReference>
<organism evidence="7 8">
    <name type="scientific">Photobacterium frigidiphilum</name>
    <dbReference type="NCBI Taxonomy" id="264736"/>
    <lineage>
        <taxon>Bacteria</taxon>
        <taxon>Pseudomonadati</taxon>
        <taxon>Pseudomonadota</taxon>
        <taxon>Gammaproteobacteria</taxon>
        <taxon>Vibrionales</taxon>
        <taxon>Vibrionaceae</taxon>
        <taxon>Photobacterium</taxon>
    </lineage>
</organism>
<reference evidence="7 8" key="1">
    <citation type="submission" date="2018-01" db="EMBL/GenBank/DDBJ databases">
        <title>Whole genome sequencing of Histamine producing bacteria.</title>
        <authorList>
            <person name="Butler K."/>
        </authorList>
    </citation>
    <scope>NUCLEOTIDE SEQUENCE [LARGE SCALE GENOMIC DNA]</scope>
    <source>
        <strain evidence="7 8">JCM 12947</strain>
    </source>
</reference>
<comment type="similarity">
    <text evidence="2 5">Belongs to the isochorismate synthase family.</text>
</comment>
<dbReference type="InterPro" id="IPR044250">
    <property type="entry name" value="MenF-like"/>
</dbReference>
<dbReference type="NCBIfam" id="TIGR00543">
    <property type="entry name" value="isochor_syn"/>
    <property type="match status" value="1"/>
</dbReference>
<feature type="active site" description="Proton donor" evidence="5">
    <location>
        <position position="260"/>
    </location>
</feature>
<dbReference type="SUPFAM" id="SSF56322">
    <property type="entry name" value="ADC synthase"/>
    <property type="match status" value="1"/>
</dbReference>
<keyword evidence="4 5" id="KW-0413">Isomerase</keyword>
<evidence type="ECO:0000256" key="3">
    <source>
        <dbReference type="ARBA" id="ARBA00022842"/>
    </source>
</evidence>
<evidence type="ECO:0000256" key="4">
    <source>
        <dbReference type="ARBA" id="ARBA00023235"/>
    </source>
</evidence>
<sequence length="470" mass="52924">MLNDRHILQSARDDRYGAIELSEVTLTALQTAVDLLIQKIQQSSDTTQRLMVSLDLPANTDLIDWMDSQPLFPKFYWQSRDCREEVVALGQVKTFTDPMVAEKVLADDQRIWGGRSFDGRTNRNRRCLSSFFFLPQLEVIRMDGNWQLAVNLSTDKDKMVETLNKISSTATEVAEIDSHIIGRTHSPDYSGWSSMIAQALESISNKVFEKVVLARRTTLTLDTPVAPAQLLKASRKSNNNSFHFMMALDAKHCFVGSTPERLFHRHDRDLKTEALAGTIGRGFDASEDHRLANWLMADNKNGYENRLVVDDIVNRLTPCCESMNVAQTPELIRLRKVQHLKRGIDAQLHEQVYSADLLDNLQPTAAIAGLPRDKALAFISEHEPFARGWYSGAVGFLSRQRSEFCVAIRSALMMGDEVHLFAGAGIVPGSTADSEWKELDRKTATLCSLLESDKPDKRSSDRPELERKIA</sequence>
<dbReference type="AlphaFoldDB" id="A0A2T3JPK3"/>
<comment type="pathway">
    <text evidence="5">Quinol/quinone metabolism; 1,4-dihydroxy-2-naphthoate biosynthesis; 1,4-dihydroxy-2-naphthoate from chorismate: step 1/7.</text>
</comment>
<comment type="cofactor">
    <cofactor evidence="5">
        <name>Mg(2+)</name>
        <dbReference type="ChEBI" id="CHEBI:18420"/>
    </cofactor>
</comment>
<feature type="binding site" evidence="5">
    <location>
        <position position="438"/>
    </location>
    <ligand>
        <name>Mg(2+)</name>
        <dbReference type="ChEBI" id="CHEBI:18420"/>
    </ligand>
</feature>
<dbReference type="UniPathway" id="UPA00079"/>
<evidence type="ECO:0000256" key="2">
    <source>
        <dbReference type="ARBA" id="ARBA00005297"/>
    </source>
</evidence>
<dbReference type="GO" id="GO:0009234">
    <property type="term" value="P:menaquinone biosynthetic process"/>
    <property type="evidence" value="ECO:0007669"/>
    <property type="project" value="UniProtKB-UniRule"/>
</dbReference>
<keyword evidence="5" id="KW-0474">Menaquinone biosynthesis</keyword>
<comment type="pathway">
    <text evidence="5">Quinol/quinone metabolism; menaquinone biosynthesis.</text>
</comment>
<dbReference type="Proteomes" id="UP000240987">
    <property type="component" value="Unassembled WGS sequence"/>
</dbReference>
<comment type="function">
    <text evidence="5">Catalyzes the conversion of chorismate to isochorismate.</text>
</comment>
<dbReference type="GO" id="GO:0000287">
    <property type="term" value="F:magnesium ion binding"/>
    <property type="evidence" value="ECO:0007669"/>
    <property type="project" value="UniProtKB-UniRule"/>
</dbReference>
<dbReference type="InterPro" id="IPR004561">
    <property type="entry name" value="IsoChor_synthase"/>
</dbReference>
<dbReference type="Gene3D" id="3.60.120.10">
    <property type="entry name" value="Anthranilate synthase"/>
    <property type="match status" value="1"/>
</dbReference>
<feature type="binding site" evidence="5">
    <location>
        <position position="304"/>
    </location>
    <ligand>
        <name>Mg(2+)</name>
        <dbReference type="ChEBI" id="CHEBI:18420"/>
    </ligand>
</feature>
<feature type="active site" description="Proton acceptor" evidence="5">
    <location>
        <position position="210"/>
    </location>
</feature>
<evidence type="ECO:0000256" key="1">
    <source>
        <dbReference type="ARBA" id="ARBA00000799"/>
    </source>
</evidence>
<protein>
    <recommendedName>
        <fullName evidence="5">Isochorismate synthase MenF</fullName>
        <ecNumber evidence="5">5.4.4.2</ecNumber>
    </recommendedName>
    <alternativeName>
        <fullName evidence="5">Isochorismate mutase</fullName>
    </alternativeName>
</protein>
<evidence type="ECO:0000259" key="6">
    <source>
        <dbReference type="Pfam" id="PF00425"/>
    </source>
</evidence>
<dbReference type="EC" id="5.4.4.2" evidence="5"/>
<comment type="catalytic activity">
    <reaction evidence="1 5">
        <text>chorismate = isochorismate</text>
        <dbReference type="Rhea" id="RHEA:18985"/>
        <dbReference type="ChEBI" id="CHEBI:29748"/>
        <dbReference type="ChEBI" id="CHEBI:29780"/>
        <dbReference type="EC" id="5.4.4.2"/>
    </reaction>
</comment>
<keyword evidence="3 5" id="KW-0460">Magnesium</keyword>
<dbReference type="InterPro" id="IPR015890">
    <property type="entry name" value="Chorismate_C"/>
</dbReference>
<evidence type="ECO:0000256" key="5">
    <source>
        <dbReference type="HAMAP-Rule" id="MF_01935"/>
    </source>
</evidence>
<proteinExistence type="inferred from homology"/>
<comment type="caution">
    <text evidence="7">The sequence shown here is derived from an EMBL/GenBank/DDBJ whole genome shotgun (WGS) entry which is preliminary data.</text>
</comment>
<dbReference type="EMBL" id="PYMJ01000002">
    <property type="protein sequence ID" value="PSU50982.1"/>
    <property type="molecule type" value="Genomic_DNA"/>
</dbReference>
<dbReference type="UniPathway" id="UPA01057">
    <property type="reaction ID" value="UER00163"/>
</dbReference>
<accession>A0A2T3JPK3</accession>
<keyword evidence="5" id="KW-0479">Metal-binding</keyword>
<evidence type="ECO:0000313" key="7">
    <source>
        <dbReference type="EMBL" id="PSU50982.1"/>
    </source>
</evidence>
<dbReference type="InterPro" id="IPR005801">
    <property type="entry name" value="ADC_synthase"/>
</dbReference>
<keyword evidence="8" id="KW-1185">Reference proteome</keyword>
<dbReference type="PANTHER" id="PTHR47253:SF4">
    <property type="entry name" value="ISOCHORISMATE SYNTHASE 2, CHLOROPLASTIC"/>
    <property type="match status" value="1"/>
</dbReference>